<keyword evidence="2" id="KW-1185">Reference proteome</keyword>
<accession>E1ZKG2</accession>
<dbReference type="RefSeq" id="XP_005845789.1">
    <property type="nucleotide sequence ID" value="XM_005845727.1"/>
</dbReference>
<dbReference type="InParanoid" id="E1ZKG2"/>
<reference evidence="1 2" key="1">
    <citation type="journal article" date="2010" name="Plant Cell">
        <title>The Chlorella variabilis NC64A genome reveals adaptation to photosymbiosis, coevolution with viruses, and cryptic sex.</title>
        <authorList>
            <person name="Blanc G."/>
            <person name="Duncan G."/>
            <person name="Agarkova I."/>
            <person name="Borodovsky M."/>
            <person name="Gurnon J."/>
            <person name="Kuo A."/>
            <person name="Lindquist E."/>
            <person name="Lucas S."/>
            <person name="Pangilinan J."/>
            <person name="Polle J."/>
            <person name="Salamov A."/>
            <person name="Terry A."/>
            <person name="Yamada T."/>
            <person name="Dunigan D.D."/>
            <person name="Grigoriev I.V."/>
            <person name="Claverie J.M."/>
            <person name="Van Etten J.L."/>
        </authorList>
    </citation>
    <scope>NUCLEOTIDE SEQUENCE [LARGE SCALE GENOMIC DNA]</scope>
    <source>
        <strain evidence="1 2">NC64A</strain>
    </source>
</reference>
<dbReference type="OrthoDB" id="551114at2759"/>
<evidence type="ECO:0000313" key="1">
    <source>
        <dbReference type="EMBL" id="EFN53687.1"/>
    </source>
</evidence>
<gene>
    <name evidence="1" type="ORF">CHLNCDRAFT_53616</name>
</gene>
<dbReference type="KEGG" id="cvr:CHLNCDRAFT_53616"/>
<dbReference type="AlphaFoldDB" id="E1ZKG2"/>
<name>E1ZKG2_CHLVA</name>
<dbReference type="Proteomes" id="UP000008141">
    <property type="component" value="Unassembled WGS sequence"/>
</dbReference>
<proteinExistence type="predicted"/>
<dbReference type="GeneID" id="17353208"/>
<dbReference type="eggNOG" id="ENOG502T239">
    <property type="taxonomic scope" value="Eukaryota"/>
</dbReference>
<organism evidence="2">
    <name type="scientific">Chlorella variabilis</name>
    <name type="common">Green alga</name>
    <dbReference type="NCBI Taxonomy" id="554065"/>
    <lineage>
        <taxon>Eukaryota</taxon>
        <taxon>Viridiplantae</taxon>
        <taxon>Chlorophyta</taxon>
        <taxon>core chlorophytes</taxon>
        <taxon>Trebouxiophyceae</taxon>
        <taxon>Chlorellales</taxon>
        <taxon>Chlorellaceae</taxon>
        <taxon>Chlorella clade</taxon>
        <taxon>Chlorella</taxon>
    </lineage>
</organism>
<evidence type="ECO:0000313" key="2">
    <source>
        <dbReference type="Proteomes" id="UP000008141"/>
    </source>
</evidence>
<protein>
    <submittedName>
        <fullName evidence="1">Expressed protein</fullName>
    </submittedName>
</protein>
<sequence>MASNPLFDNQFMSVLQDSLARQGDQALTSAPPAEPRVSATEEVLTVALQQSKRTLMQLMAWREQIDRQVAAQQKQVDRMEFALNKSRNDAAYLRAMKELLHGDM</sequence>
<dbReference type="EMBL" id="GL433850">
    <property type="protein sequence ID" value="EFN53687.1"/>
    <property type="molecule type" value="Genomic_DNA"/>
</dbReference>